<dbReference type="EMBL" id="NQVE01000195">
    <property type="protein sequence ID" value="RAL39997.1"/>
    <property type="molecule type" value="Genomic_DNA"/>
</dbReference>
<evidence type="ECO:0000313" key="3">
    <source>
        <dbReference type="Proteomes" id="UP000249390"/>
    </source>
</evidence>
<evidence type="ECO:0000313" key="2">
    <source>
        <dbReference type="EMBL" id="RAL39997.1"/>
    </source>
</evidence>
<name>A0A328D2H4_9ASTE</name>
<dbReference type="AlphaFoldDB" id="A0A328D2H4"/>
<keyword evidence="3" id="KW-1185">Reference proteome</keyword>
<protein>
    <submittedName>
        <fullName evidence="2">Uncharacterized protein</fullName>
    </submittedName>
</protein>
<feature type="region of interest" description="Disordered" evidence="1">
    <location>
        <begin position="33"/>
        <end position="83"/>
    </location>
</feature>
<gene>
    <name evidence="2" type="ORF">DM860_008137</name>
</gene>
<comment type="caution">
    <text evidence="2">The sequence shown here is derived from an EMBL/GenBank/DDBJ whole genome shotgun (WGS) entry which is preliminary data.</text>
</comment>
<organism evidence="2 3">
    <name type="scientific">Cuscuta australis</name>
    <dbReference type="NCBI Taxonomy" id="267555"/>
    <lineage>
        <taxon>Eukaryota</taxon>
        <taxon>Viridiplantae</taxon>
        <taxon>Streptophyta</taxon>
        <taxon>Embryophyta</taxon>
        <taxon>Tracheophyta</taxon>
        <taxon>Spermatophyta</taxon>
        <taxon>Magnoliopsida</taxon>
        <taxon>eudicotyledons</taxon>
        <taxon>Gunneridae</taxon>
        <taxon>Pentapetalae</taxon>
        <taxon>asterids</taxon>
        <taxon>lamiids</taxon>
        <taxon>Solanales</taxon>
        <taxon>Convolvulaceae</taxon>
        <taxon>Cuscuteae</taxon>
        <taxon>Cuscuta</taxon>
        <taxon>Cuscuta subgen. Grammica</taxon>
        <taxon>Cuscuta sect. Cleistogrammica</taxon>
    </lineage>
</organism>
<sequence length="83" mass="8890">MESKMKRLVGVWRVLVVSNLGLAAYMFSKPKKKNMKLHDSRTARKDIEDSNVNSKTLSSPEAALSPSSPSPSPSVSASVSKGG</sequence>
<evidence type="ECO:0000256" key="1">
    <source>
        <dbReference type="SAM" id="MobiDB-lite"/>
    </source>
</evidence>
<feature type="compositionally biased region" description="Basic and acidic residues" evidence="1">
    <location>
        <begin position="36"/>
        <end position="48"/>
    </location>
</feature>
<feature type="compositionally biased region" description="Low complexity" evidence="1">
    <location>
        <begin position="57"/>
        <end position="83"/>
    </location>
</feature>
<proteinExistence type="predicted"/>
<reference evidence="2 3" key="1">
    <citation type="submission" date="2018-06" db="EMBL/GenBank/DDBJ databases">
        <title>The Genome of Cuscuta australis (Dodder) Provides Insight into the Evolution of Plant Parasitism.</title>
        <authorList>
            <person name="Liu H."/>
        </authorList>
    </citation>
    <scope>NUCLEOTIDE SEQUENCE [LARGE SCALE GENOMIC DNA]</scope>
    <source>
        <strain evidence="3">cv. Yunnan</strain>
        <tissue evidence="2">Vines</tissue>
    </source>
</reference>
<dbReference type="Proteomes" id="UP000249390">
    <property type="component" value="Unassembled WGS sequence"/>
</dbReference>
<accession>A0A328D2H4</accession>